<evidence type="ECO:0000313" key="3">
    <source>
        <dbReference type="EMBL" id="RQG92256.1"/>
    </source>
</evidence>
<accession>A0A3N6MEI0</accession>
<reference evidence="3 4" key="1">
    <citation type="submission" date="2018-10" db="EMBL/GenBank/DDBJ databases">
        <title>Natrarchaeobius chitinivorans gen. nov., sp. nov., and Natrarchaeobius haloalkaliphilus sp. nov., alkaliphilic, chitin-utilizing haloarchaea from hypersaline alkaline lakes.</title>
        <authorList>
            <person name="Sorokin D.Y."/>
            <person name="Elcheninov A.G."/>
            <person name="Kostrikina N.A."/>
            <person name="Bale N.J."/>
            <person name="Sinninghe Damste J.S."/>
            <person name="Khijniak T.V."/>
            <person name="Kublanov I.V."/>
            <person name="Toshchakov S.V."/>
        </authorList>
    </citation>
    <scope>NUCLEOTIDE SEQUENCE [LARGE SCALE GENOMIC DNA]</scope>
    <source>
        <strain evidence="3 4">AArcht4T</strain>
    </source>
</reference>
<dbReference type="InterPro" id="IPR025510">
    <property type="entry name" value="DUF4397"/>
</dbReference>
<dbReference type="InterPro" id="IPR006311">
    <property type="entry name" value="TAT_signal"/>
</dbReference>
<proteinExistence type="predicted"/>
<feature type="compositionally biased region" description="Basic and acidic residues" evidence="1">
    <location>
        <begin position="136"/>
        <end position="149"/>
    </location>
</feature>
<dbReference type="AlphaFoldDB" id="A0A3N6MEI0"/>
<name>A0A3N6MEI0_NATCH</name>
<feature type="domain" description="DUF4397" evidence="2">
    <location>
        <begin position="177"/>
        <end position="261"/>
    </location>
</feature>
<sequence length="281" mass="29479">MTQSRRAAMKAIGVVGAGAALPGTVLAVGEHEDDERHEKKKPVDDELGAVRVAHFSPDAPNVDVYVDDQQVLSDVAYGDVSPYLEVAPGTYTVTITAAGDPETVALEEEVTVDAAYYTAAAIGELGGGDGDGDEYSDGKDEYSDDKPDHEPEDEPDGTFQLLVLVDATPDDVEAGTAQVRVVHASPDAPAVDIVEAESGAAVFEDVAFSEPSGYVPVEPGPLTLEIYPAGARDEPVAVLELELEEGTPYTGYAIGYLEPEPEEEPFEVAVTIDGVDAPESS</sequence>
<protein>
    <submittedName>
        <fullName evidence="3">DUF4397 domain-containing protein</fullName>
    </submittedName>
</protein>
<dbReference type="PROSITE" id="PS51318">
    <property type="entry name" value="TAT"/>
    <property type="match status" value="1"/>
</dbReference>
<comment type="caution">
    <text evidence="3">The sequence shown here is derived from an EMBL/GenBank/DDBJ whole genome shotgun (WGS) entry which is preliminary data.</text>
</comment>
<feature type="region of interest" description="Disordered" evidence="1">
    <location>
        <begin position="123"/>
        <end position="156"/>
    </location>
</feature>
<dbReference type="EMBL" id="REGA01000017">
    <property type="protein sequence ID" value="RQG92256.1"/>
    <property type="molecule type" value="Genomic_DNA"/>
</dbReference>
<dbReference type="Pfam" id="PF14344">
    <property type="entry name" value="DUF4397"/>
    <property type="match status" value="2"/>
</dbReference>
<feature type="domain" description="DUF4397" evidence="2">
    <location>
        <begin position="49"/>
        <end position="125"/>
    </location>
</feature>
<keyword evidence="4" id="KW-1185">Reference proteome</keyword>
<dbReference type="RefSeq" id="WP_124196828.1">
    <property type="nucleotide sequence ID" value="NZ_REGA01000017.1"/>
</dbReference>
<gene>
    <name evidence="3" type="ORF">EA473_17250</name>
</gene>
<organism evidence="3 4">
    <name type="scientific">Natrarchaeobius chitinivorans</name>
    <dbReference type="NCBI Taxonomy" id="1679083"/>
    <lineage>
        <taxon>Archaea</taxon>
        <taxon>Methanobacteriati</taxon>
        <taxon>Methanobacteriota</taxon>
        <taxon>Stenosarchaea group</taxon>
        <taxon>Halobacteria</taxon>
        <taxon>Halobacteriales</taxon>
        <taxon>Natrialbaceae</taxon>
        <taxon>Natrarchaeobius</taxon>
    </lineage>
</organism>
<evidence type="ECO:0000259" key="2">
    <source>
        <dbReference type="Pfam" id="PF14344"/>
    </source>
</evidence>
<evidence type="ECO:0000313" key="4">
    <source>
        <dbReference type="Proteomes" id="UP000282323"/>
    </source>
</evidence>
<dbReference type="OrthoDB" id="187327at2157"/>
<evidence type="ECO:0000256" key="1">
    <source>
        <dbReference type="SAM" id="MobiDB-lite"/>
    </source>
</evidence>
<dbReference type="Proteomes" id="UP000282323">
    <property type="component" value="Unassembled WGS sequence"/>
</dbReference>